<dbReference type="SUPFAM" id="SSF58104">
    <property type="entry name" value="Methyl-accepting chemotaxis protein (MCP) signaling domain"/>
    <property type="match status" value="1"/>
</dbReference>
<sequence>MIREMNETTKQLMMTGGDLESVSQHAIESNDHLMAAIATVKQGAEETASASDESIYRVDEMKKGMERLLTSVQNISESAKDMNMSSQGGGERLTHLITDIHLFAEEFKKVNDTIQSVKHHSTSITKVVELSTLTSTFKV</sequence>
<dbReference type="AlphaFoldDB" id="A0A1I0SRR3"/>
<accession>A0A1I0SRR3</accession>
<dbReference type="Gene3D" id="1.10.287.950">
    <property type="entry name" value="Methyl-accepting chemotaxis protein"/>
    <property type="match status" value="1"/>
</dbReference>
<evidence type="ECO:0008006" key="3">
    <source>
        <dbReference type="Google" id="ProtNLM"/>
    </source>
</evidence>
<reference evidence="2" key="1">
    <citation type="submission" date="2016-10" db="EMBL/GenBank/DDBJ databases">
        <authorList>
            <person name="Varghese N."/>
            <person name="Submissions S."/>
        </authorList>
    </citation>
    <scope>NUCLEOTIDE SEQUENCE [LARGE SCALE GENOMIC DNA]</scope>
    <source>
        <strain evidence="2">K1</strain>
    </source>
</reference>
<organism evidence="1 2">
    <name type="scientific">Anoxybacillus pushchinoensis</name>
    <dbReference type="NCBI Taxonomy" id="150248"/>
    <lineage>
        <taxon>Bacteria</taxon>
        <taxon>Bacillati</taxon>
        <taxon>Bacillota</taxon>
        <taxon>Bacilli</taxon>
        <taxon>Bacillales</taxon>
        <taxon>Anoxybacillaceae</taxon>
        <taxon>Anoxybacillus</taxon>
    </lineage>
</organism>
<name>A0A1I0SRR3_9BACL</name>
<protein>
    <recommendedName>
        <fullName evidence="3">Methyl-accepting chemotaxis protein</fullName>
    </recommendedName>
</protein>
<keyword evidence="2" id="KW-1185">Reference proteome</keyword>
<evidence type="ECO:0000313" key="2">
    <source>
        <dbReference type="Proteomes" id="UP000198979"/>
    </source>
</evidence>
<evidence type="ECO:0000313" key="1">
    <source>
        <dbReference type="EMBL" id="SFA42191.1"/>
    </source>
</evidence>
<dbReference type="RefSeq" id="WP_244149166.1">
    <property type="nucleotide sequence ID" value="NZ_FOJQ01000005.1"/>
</dbReference>
<proteinExistence type="predicted"/>
<dbReference type="STRING" id="150248.SAMN05216169_100587"/>
<dbReference type="Proteomes" id="UP000198979">
    <property type="component" value="Unassembled WGS sequence"/>
</dbReference>
<dbReference type="EMBL" id="FOJQ01000005">
    <property type="protein sequence ID" value="SFA42191.1"/>
    <property type="molecule type" value="Genomic_DNA"/>
</dbReference>
<gene>
    <name evidence="1" type="ORF">SAMN05216169_100587</name>
</gene>